<protein>
    <submittedName>
        <fullName evidence="8">C-type cytochrome</fullName>
    </submittedName>
</protein>
<dbReference type="EMBL" id="JAMOIM010000007">
    <property type="protein sequence ID" value="MCW6508952.1"/>
    <property type="molecule type" value="Genomic_DNA"/>
</dbReference>
<evidence type="ECO:0000256" key="1">
    <source>
        <dbReference type="ARBA" id="ARBA00022448"/>
    </source>
</evidence>
<feature type="domain" description="Cytochrome c" evidence="7">
    <location>
        <begin position="63"/>
        <end position="164"/>
    </location>
</feature>
<name>A0AA41Z486_9HYPH</name>
<dbReference type="Proteomes" id="UP001165667">
    <property type="component" value="Unassembled WGS sequence"/>
</dbReference>
<sequence>MNVGAKGLVACLVAASLAAAIYVLVGLHDVIATPPGRQASGADAAADREVGGVPDVSVLLRTADPAHGARIFGQCAACHSIGRGGPDLDGPNLYGVLGGPVGRRRSRYAYTAALRQTGGIWDFGRMDAWLAHPRKVVPSTSMSFAGLPDARDRADVIAYINAQGSNLPIP</sequence>
<dbReference type="InterPro" id="IPR036909">
    <property type="entry name" value="Cyt_c-like_dom_sf"/>
</dbReference>
<dbReference type="AlphaFoldDB" id="A0AA41Z486"/>
<keyword evidence="5 6" id="KW-0408">Iron</keyword>
<gene>
    <name evidence="8" type="ORF">M8523_13065</name>
</gene>
<evidence type="ECO:0000256" key="3">
    <source>
        <dbReference type="ARBA" id="ARBA00022723"/>
    </source>
</evidence>
<evidence type="ECO:0000259" key="7">
    <source>
        <dbReference type="PROSITE" id="PS51007"/>
    </source>
</evidence>
<evidence type="ECO:0000256" key="2">
    <source>
        <dbReference type="ARBA" id="ARBA00022617"/>
    </source>
</evidence>
<keyword evidence="4" id="KW-0249">Electron transport</keyword>
<keyword evidence="2 6" id="KW-0349">Heme</keyword>
<comment type="caution">
    <text evidence="8">The sequence shown here is derived from an EMBL/GenBank/DDBJ whole genome shotgun (WGS) entry which is preliminary data.</text>
</comment>
<evidence type="ECO:0000256" key="4">
    <source>
        <dbReference type="ARBA" id="ARBA00022982"/>
    </source>
</evidence>
<accession>A0AA41Z486</accession>
<dbReference type="Pfam" id="PF00034">
    <property type="entry name" value="Cytochrom_C"/>
    <property type="match status" value="1"/>
</dbReference>
<evidence type="ECO:0000313" key="9">
    <source>
        <dbReference type="Proteomes" id="UP001165667"/>
    </source>
</evidence>
<reference evidence="8" key="1">
    <citation type="submission" date="2022-05" db="EMBL/GenBank/DDBJ databases">
        <authorList>
            <person name="Pankratov T."/>
        </authorList>
    </citation>
    <scope>NUCLEOTIDE SEQUENCE</scope>
    <source>
        <strain evidence="8">BP6-180914</strain>
    </source>
</reference>
<proteinExistence type="predicted"/>
<dbReference type="SUPFAM" id="SSF46626">
    <property type="entry name" value="Cytochrome c"/>
    <property type="match status" value="1"/>
</dbReference>
<dbReference type="Gene3D" id="1.10.760.10">
    <property type="entry name" value="Cytochrome c-like domain"/>
    <property type="match status" value="1"/>
</dbReference>
<dbReference type="GO" id="GO:0046872">
    <property type="term" value="F:metal ion binding"/>
    <property type="evidence" value="ECO:0007669"/>
    <property type="project" value="UniProtKB-KW"/>
</dbReference>
<dbReference type="InterPro" id="IPR009056">
    <property type="entry name" value="Cyt_c-like_dom"/>
</dbReference>
<evidence type="ECO:0000256" key="5">
    <source>
        <dbReference type="ARBA" id="ARBA00023004"/>
    </source>
</evidence>
<dbReference type="RefSeq" id="WP_282585313.1">
    <property type="nucleotide sequence ID" value="NZ_JAMOIM010000007.1"/>
</dbReference>
<organism evidence="8 9">
    <name type="scientific">Lichenifustis flavocetrariae</name>
    <dbReference type="NCBI Taxonomy" id="2949735"/>
    <lineage>
        <taxon>Bacteria</taxon>
        <taxon>Pseudomonadati</taxon>
        <taxon>Pseudomonadota</taxon>
        <taxon>Alphaproteobacteria</taxon>
        <taxon>Hyphomicrobiales</taxon>
        <taxon>Lichenihabitantaceae</taxon>
        <taxon>Lichenifustis</taxon>
    </lineage>
</organism>
<keyword evidence="9" id="KW-1185">Reference proteome</keyword>
<dbReference type="GO" id="GO:0020037">
    <property type="term" value="F:heme binding"/>
    <property type="evidence" value="ECO:0007669"/>
    <property type="project" value="InterPro"/>
</dbReference>
<dbReference type="PROSITE" id="PS51007">
    <property type="entry name" value="CYTC"/>
    <property type="match status" value="1"/>
</dbReference>
<dbReference type="PRINTS" id="PR00604">
    <property type="entry name" value="CYTCHRMECIAB"/>
</dbReference>
<keyword evidence="1" id="KW-0813">Transport</keyword>
<dbReference type="GO" id="GO:0009055">
    <property type="term" value="F:electron transfer activity"/>
    <property type="evidence" value="ECO:0007669"/>
    <property type="project" value="InterPro"/>
</dbReference>
<evidence type="ECO:0000313" key="8">
    <source>
        <dbReference type="EMBL" id="MCW6508952.1"/>
    </source>
</evidence>
<dbReference type="InterPro" id="IPR002327">
    <property type="entry name" value="Cyt_c_1A/1B"/>
</dbReference>
<keyword evidence="3 6" id="KW-0479">Metal-binding</keyword>
<dbReference type="PANTHER" id="PTHR11961">
    <property type="entry name" value="CYTOCHROME C"/>
    <property type="match status" value="1"/>
</dbReference>
<evidence type="ECO:0000256" key="6">
    <source>
        <dbReference type="PROSITE-ProRule" id="PRU00433"/>
    </source>
</evidence>